<name>A0A0N5ASB0_9BILA</name>
<organism evidence="2 3">
    <name type="scientific">Syphacia muris</name>
    <dbReference type="NCBI Taxonomy" id="451379"/>
    <lineage>
        <taxon>Eukaryota</taxon>
        <taxon>Metazoa</taxon>
        <taxon>Ecdysozoa</taxon>
        <taxon>Nematoda</taxon>
        <taxon>Chromadorea</taxon>
        <taxon>Rhabditida</taxon>
        <taxon>Spirurina</taxon>
        <taxon>Oxyuridomorpha</taxon>
        <taxon>Oxyuroidea</taxon>
        <taxon>Oxyuridae</taxon>
        <taxon>Syphacia</taxon>
    </lineage>
</organism>
<reference evidence="3" key="1">
    <citation type="submission" date="2017-02" db="UniProtKB">
        <authorList>
            <consortium name="WormBaseParasite"/>
        </authorList>
    </citation>
    <scope>IDENTIFICATION</scope>
</reference>
<dbReference type="InterPro" id="IPR038479">
    <property type="entry name" value="Transthyretin-like_sf"/>
</dbReference>
<keyword evidence="1" id="KW-1133">Transmembrane helix</keyword>
<keyword evidence="1" id="KW-0812">Transmembrane</keyword>
<dbReference type="Gene3D" id="2.60.40.3330">
    <property type="match status" value="1"/>
</dbReference>
<dbReference type="Proteomes" id="UP000046393">
    <property type="component" value="Unplaced"/>
</dbReference>
<evidence type="ECO:0000313" key="3">
    <source>
        <dbReference type="WBParaSite" id="SMUV_0000766901-mRNA-1"/>
    </source>
</evidence>
<feature type="transmembrane region" description="Helical" evidence="1">
    <location>
        <begin position="6"/>
        <end position="25"/>
    </location>
</feature>
<dbReference type="AlphaFoldDB" id="A0A0N5ASB0"/>
<dbReference type="WBParaSite" id="SMUV_0000766901-mRNA-1">
    <property type="protein sequence ID" value="SMUV_0000766901-mRNA-1"/>
    <property type="gene ID" value="SMUV_0000766901"/>
</dbReference>
<sequence length="150" mass="17191">MLGYSVWLSTILVAQIYIVTAWGNIAMYEARGRLLCNGKSHGKEGLAGWPKIIQFWNTEANVKVSLSAGHEEVNNRKGIFYIRGIERQGSPVALKVMHHCYPSPHKDCYQVDYIKIPEKYANRQYNIGNIELSRSSDVFETRTRHRCFPS</sequence>
<proteinExistence type="predicted"/>
<evidence type="ECO:0000313" key="2">
    <source>
        <dbReference type="Proteomes" id="UP000046393"/>
    </source>
</evidence>
<protein>
    <submittedName>
        <fullName evidence="3">Transthyretin-like family protein</fullName>
    </submittedName>
</protein>
<keyword evidence="1" id="KW-0472">Membrane</keyword>
<accession>A0A0N5ASB0</accession>
<keyword evidence="2" id="KW-1185">Reference proteome</keyword>
<evidence type="ECO:0000256" key="1">
    <source>
        <dbReference type="SAM" id="Phobius"/>
    </source>
</evidence>